<dbReference type="RefSeq" id="WP_004764193.1">
    <property type="nucleotide sequence ID" value="NZ_AHMY02000010.1"/>
</dbReference>
<dbReference type="AlphaFoldDB" id="A0A0E2B851"/>
<dbReference type="Proteomes" id="UP000006253">
    <property type="component" value="Unassembled WGS sequence"/>
</dbReference>
<dbReference type="EMBL" id="AHMY02000010">
    <property type="protein sequence ID" value="EKO17535.1"/>
    <property type="molecule type" value="Genomic_DNA"/>
</dbReference>
<dbReference type="NCBIfam" id="NF047548">
    <property type="entry name" value="LIC_10183_fam"/>
    <property type="match status" value="1"/>
</dbReference>
<sequence length="120" mass="13894">MIDFANDLIQFGDLTLDPSDNDLLSDSNSVRIVLSEIREMFEMTVADDIDYPEIYSRQRIAQNSTEYDELSERIQDAERILKFHPVINPQSINIVLDEERRLVVDFRLKTGESAKGILMK</sequence>
<protein>
    <submittedName>
        <fullName evidence="1">Uncharacterized protein</fullName>
    </submittedName>
</protein>
<organism evidence="1 2">
    <name type="scientific">Leptospira kirschneri str. H1</name>
    <dbReference type="NCBI Taxonomy" id="1049966"/>
    <lineage>
        <taxon>Bacteria</taxon>
        <taxon>Pseudomonadati</taxon>
        <taxon>Spirochaetota</taxon>
        <taxon>Spirochaetia</taxon>
        <taxon>Leptospirales</taxon>
        <taxon>Leptospiraceae</taxon>
        <taxon>Leptospira</taxon>
    </lineage>
</organism>
<name>A0A0E2B851_9LEPT</name>
<gene>
    <name evidence="1" type="ORF">LEP1GSC081_0566</name>
</gene>
<reference evidence="1 2" key="1">
    <citation type="submission" date="2012-10" db="EMBL/GenBank/DDBJ databases">
        <authorList>
            <person name="Harkins D.M."/>
            <person name="Durkin A.S."/>
            <person name="Brinkac L.M."/>
            <person name="Selengut J.D."/>
            <person name="Sanka R."/>
            <person name="DePew J."/>
            <person name="Purushe J."/>
            <person name="Peacock S.J."/>
            <person name="Thaipadungpanit J."/>
            <person name="Wuthiekanun V.W."/>
            <person name="Day N.P."/>
            <person name="Vinetz J.M."/>
            <person name="Sutton G.G."/>
            <person name="Nelson W.C."/>
            <person name="Fouts D.E."/>
        </authorList>
    </citation>
    <scope>NUCLEOTIDE SEQUENCE [LARGE SCALE GENOMIC DNA]</scope>
    <source>
        <strain evidence="1 2">H1</strain>
    </source>
</reference>
<proteinExistence type="predicted"/>
<comment type="caution">
    <text evidence="1">The sequence shown here is derived from an EMBL/GenBank/DDBJ whole genome shotgun (WGS) entry which is preliminary data.</text>
</comment>
<evidence type="ECO:0000313" key="1">
    <source>
        <dbReference type="EMBL" id="EKO17535.1"/>
    </source>
</evidence>
<accession>A0A0E2B851</accession>
<dbReference type="NCBIfam" id="NF047616">
    <property type="entry name" value="LIC10183_fam"/>
    <property type="match status" value="1"/>
</dbReference>
<evidence type="ECO:0000313" key="2">
    <source>
        <dbReference type="Proteomes" id="UP000006253"/>
    </source>
</evidence>